<dbReference type="HOGENOM" id="CLU_770887_0_0_6"/>
<gene>
    <name evidence="1" type="ORF">BegalDRAFT_0368</name>
</gene>
<keyword evidence="2" id="KW-1185">Reference proteome</keyword>
<dbReference type="Proteomes" id="UP000005744">
    <property type="component" value="Unassembled WGS sequence"/>
</dbReference>
<organism evidence="1 2">
    <name type="scientific">Beggiatoa alba B18LD</name>
    <dbReference type="NCBI Taxonomy" id="395493"/>
    <lineage>
        <taxon>Bacteria</taxon>
        <taxon>Pseudomonadati</taxon>
        <taxon>Pseudomonadota</taxon>
        <taxon>Gammaproteobacteria</taxon>
        <taxon>Thiotrichales</taxon>
        <taxon>Thiotrichaceae</taxon>
        <taxon>Beggiatoa</taxon>
    </lineage>
</organism>
<name>I3CCE5_9GAMM</name>
<reference evidence="1 2" key="1">
    <citation type="submission" date="2011-11" db="EMBL/GenBank/DDBJ databases">
        <title>Improved High-Quality Draft sequence of Beggiatoa alba B18lD.</title>
        <authorList>
            <consortium name="US DOE Joint Genome Institute"/>
            <person name="Lucas S."/>
            <person name="Han J."/>
            <person name="Lapidus A."/>
            <person name="Cheng J.-F."/>
            <person name="Goodwin L."/>
            <person name="Pitluck S."/>
            <person name="Peters L."/>
            <person name="Mikhailova N."/>
            <person name="Held B."/>
            <person name="Detter J.C."/>
            <person name="Han C."/>
            <person name="Tapia R."/>
            <person name="Land M."/>
            <person name="Hauser L."/>
            <person name="Kyrpides N."/>
            <person name="Ivanova N."/>
            <person name="Pagani I."/>
            <person name="Samuel K."/>
            <person name="Teske A."/>
            <person name="Mueller J."/>
            <person name="Woyke T."/>
        </authorList>
    </citation>
    <scope>NUCLEOTIDE SEQUENCE [LARGE SCALE GENOMIC DNA]</scope>
    <source>
        <strain evidence="1 2">B18LD</strain>
    </source>
</reference>
<dbReference type="STRING" id="395493.BegalDRAFT_0368"/>
<accession>I3CCE5</accession>
<protein>
    <submittedName>
        <fullName evidence="1">Uncharacterized protein</fullName>
    </submittedName>
</protein>
<dbReference type="AlphaFoldDB" id="I3CCE5"/>
<dbReference type="EMBL" id="JH600070">
    <property type="protein sequence ID" value="EIJ41288.1"/>
    <property type="molecule type" value="Genomic_DNA"/>
</dbReference>
<dbReference type="eggNOG" id="ENOG502ZATE">
    <property type="taxonomic scope" value="Bacteria"/>
</dbReference>
<evidence type="ECO:0000313" key="2">
    <source>
        <dbReference type="Proteomes" id="UP000005744"/>
    </source>
</evidence>
<evidence type="ECO:0000313" key="1">
    <source>
        <dbReference type="EMBL" id="EIJ41288.1"/>
    </source>
</evidence>
<proteinExistence type="predicted"/>
<sequence>MPEEEANLTISYVDLGVTDQAVLKVATGLLAKHNNLQVNILNKENIDGQVVIVDVDNPDGRAFYNQFNARSGRGLLLLSNNALSEHRYPVLCKPVRVQTLRDVIYDLYNDLKIVTKTPAHPTNQTQAVSTSTASVTKNVENNTIVIVAPPVQDAKALENNLFFVLLKAQTEQQCMQVFCPPHSPLFLDPKKGIVATSVSRENLRKMTHGEAVVTSSTKLSETDVEILAKGQLIIPFTSVLWSAAVYGSQGQLIPTHKSDVPVRLKAWPNLSRLDFQPIHMTLTTIMTSQSLSLQDIAQRFQIDWDTVAGFYNACFATGLLLINPVQPAPTMPSVSKEVATKSSLFSKIAKRLKLS</sequence>